<dbReference type="EMBL" id="LSMT01000370">
    <property type="protein sequence ID" value="PFX19241.1"/>
    <property type="molecule type" value="Genomic_DNA"/>
</dbReference>
<organism evidence="18 19">
    <name type="scientific">Stylophora pistillata</name>
    <name type="common">Smooth cauliflower coral</name>
    <dbReference type="NCBI Taxonomy" id="50429"/>
    <lineage>
        <taxon>Eukaryota</taxon>
        <taxon>Metazoa</taxon>
        <taxon>Cnidaria</taxon>
        <taxon>Anthozoa</taxon>
        <taxon>Hexacorallia</taxon>
        <taxon>Scleractinia</taxon>
        <taxon>Astrocoeniina</taxon>
        <taxon>Pocilloporidae</taxon>
        <taxon>Stylophora</taxon>
    </lineage>
</organism>
<dbReference type="InterPro" id="IPR044037">
    <property type="entry name" value="FANCL_d3"/>
</dbReference>
<dbReference type="InterPro" id="IPR044878">
    <property type="entry name" value="UbiA_sf"/>
</dbReference>
<evidence type="ECO:0000256" key="9">
    <source>
        <dbReference type="ARBA" id="ARBA00023229"/>
    </source>
</evidence>
<dbReference type="PANTHER" id="PTHR11048">
    <property type="entry name" value="PRENYLTRANSFERASES"/>
    <property type="match status" value="1"/>
</dbReference>
<dbReference type="SUPFAM" id="SSF57850">
    <property type="entry name" value="RING/U-box"/>
    <property type="match status" value="1"/>
</dbReference>
<accession>A0A2B4RNP6</accession>
<dbReference type="FunFam" id="3.30.40.10:FF:000221">
    <property type="entry name" value="E3 ubiquitin-protein ligase FANCL isoform X2"/>
    <property type="match status" value="1"/>
</dbReference>
<keyword evidence="5" id="KW-0831">Ubiquinone biosynthesis</keyword>
<evidence type="ECO:0000256" key="3">
    <source>
        <dbReference type="ARBA" id="ARBA00005985"/>
    </source>
</evidence>
<evidence type="ECO:0000259" key="17">
    <source>
        <dbReference type="Pfam" id="PF18891"/>
    </source>
</evidence>
<dbReference type="GO" id="GO:0008412">
    <property type="term" value="F:4-hydroxybenzoate polyprenyltransferase activity"/>
    <property type="evidence" value="ECO:0007669"/>
    <property type="project" value="UniProtKB-EC"/>
</dbReference>
<dbReference type="InterPro" id="IPR013083">
    <property type="entry name" value="Znf_RING/FYVE/PHD"/>
</dbReference>
<dbReference type="Gene3D" id="3.10.110.20">
    <property type="entry name" value="RWD domain-like"/>
    <property type="match status" value="1"/>
</dbReference>
<dbReference type="InterPro" id="IPR000537">
    <property type="entry name" value="UbiA_prenyltransferase"/>
</dbReference>
<dbReference type="EC" id="2.5.1.39" evidence="10"/>
<evidence type="ECO:0000256" key="11">
    <source>
        <dbReference type="ARBA" id="ARBA00049890"/>
    </source>
</evidence>
<reference evidence="19" key="1">
    <citation type="journal article" date="2017" name="bioRxiv">
        <title>Comparative analysis of the genomes of Stylophora pistillata and Acropora digitifera provides evidence for extensive differences between species of corals.</title>
        <authorList>
            <person name="Voolstra C.R."/>
            <person name="Li Y."/>
            <person name="Liew Y.J."/>
            <person name="Baumgarten S."/>
            <person name="Zoccola D."/>
            <person name="Flot J.-F."/>
            <person name="Tambutte S."/>
            <person name="Allemand D."/>
            <person name="Aranda M."/>
        </authorList>
    </citation>
    <scope>NUCLEOTIDE SEQUENCE [LARGE SCALE GENOMIC DNA]</scope>
</reference>
<dbReference type="Gene3D" id="1.10.357.140">
    <property type="entry name" value="UbiA prenyltransferase"/>
    <property type="match status" value="1"/>
</dbReference>
<comment type="caution">
    <text evidence="18">The sequence shown here is derived from an EMBL/GenBank/DDBJ whole genome shotgun (WGS) entry which is preliminary data.</text>
</comment>
<comment type="catalytic activity">
    <reaction evidence="11">
        <text>all-trans-decaprenyl diphosphate + 4-hydroxybenzoate = 4-hydroxy-3-(all-trans-decaprenyl)benzoate + diphosphate</text>
        <dbReference type="Rhea" id="RHEA:44564"/>
        <dbReference type="ChEBI" id="CHEBI:17879"/>
        <dbReference type="ChEBI" id="CHEBI:33019"/>
        <dbReference type="ChEBI" id="CHEBI:60721"/>
        <dbReference type="ChEBI" id="CHEBI:84503"/>
        <dbReference type="EC" id="2.5.1.39"/>
    </reaction>
    <physiologicalReaction direction="left-to-right" evidence="11">
        <dbReference type="Rhea" id="RHEA:44565"/>
    </physiologicalReaction>
</comment>
<name>A0A2B4RNP6_STYPI</name>
<feature type="domain" description="FANCL UBC-like" evidence="17">
    <location>
        <begin position="240"/>
        <end position="336"/>
    </location>
</feature>
<evidence type="ECO:0000313" key="19">
    <source>
        <dbReference type="Proteomes" id="UP000225706"/>
    </source>
</evidence>
<keyword evidence="8 15" id="KW-0472">Membrane</keyword>
<dbReference type="Pfam" id="PF18891">
    <property type="entry name" value="FANCL_d3"/>
    <property type="match status" value="1"/>
</dbReference>
<comment type="similarity">
    <text evidence="3">Belongs to the UbiA prenyltransferase family.</text>
</comment>
<keyword evidence="9" id="KW-0414">Isoprene biosynthesis</keyword>
<evidence type="ECO:0000256" key="14">
    <source>
        <dbReference type="ARBA" id="ARBA00082604"/>
    </source>
</evidence>
<evidence type="ECO:0000256" key="2">
    <source>
        <dbReference type="ARBA" id="ARBA00004141"/>
    </source>
</evidence>
<comment type="catalytic activity">
    <reaction evidence="13">
        <text>an all-trans-polyprenyl diphosphate + 4-hydroxybenzoate = a 4-hydroxy-3-(all-trans-polyprenyl)benzoate + diphosphate</text>
        <dbReference type="Rhea" id="RHEA:44504"/>
        <dbReference type="Rhea" id="RHEA-COMP:9514"/>
        <dbReference type="Rhea" id="RHEA-COMP:9564"/>
        <dbReference type="ChEBI" id="CHEBI:17879"/>
        <dbReference type="ChEBI" id="CHEBI:33019"/>
        <dbReference type="ChEBI" id="CHEBI:58914"/>
        <dbReference type="ChEBI" id="CHEBI:78396"/>
        <dbReference type="EC" id="2.5.1.39"/>
    </reaction>
    <physiologicalReaction direction="left-to-right" evidence="13">
        <dbReference type="Rhea" id="RHEA:44505"/>
    </physiologicalReaction>
</comment>
<evidence type="ECO:0000256" key="13">
    <source>
        <dbReference type="ARBA" id="ARBA00051182"/>
    </source>
</evidence>
<dbReference type="PANTHER" id="PTHR11048:SF28">
    <property type="entry name" value="4-HYDROXYBENZOATE POLYPRENYLTRANSFERASE, MITOCHONDRIAL"/>
    <property type="match status" value="1"/>
</dbReference>
<dbReference type="PROSITE" id="PS00943">
    <property type="entry name" value="UBIA"/>
    <property type="match status" value="1"/>
</dbReference>
<dbReference type="InterPro" id="IPR026850">
    <property type="entry name" value="FANCL_C"/>
</dbReference>
<evidence type="ECO:0000256" key="6">
    <source>
        <dbReference type="ARBA" id="ARBA00022692"/>
    </source>
</evidence>
<comment type="catalytic activity">
    <reaction evidence="12">
        <text>all-trans-nonaprenyl diphosphate + 4-hydroxybenzoate = 4-hydroxy-3-(all-trans-nonaprenyl)benzoate + diphosphate</text>
        <dbReference type="Rhea" id="RHEA:17709"/>
        <dbReference type="ChEBI" id="CHEBI:17879"/>
        <dbReference type="ChEBI" id="CHEBI:33019"/>
        <dbReference type="ChEBI" id="CHEBI:58391"/>
        <dbReference type="ChEBI" id="CHEBI:84502"/>
        <dbReference type="EC" id="2.5.1.39"/>
    </reaction>
    <physiologicalReaction direction="left-to-right" evidence="12">
        <dbReference type="Rhea" id="RHEA:17710"/>
    </physiologicalReaction>
</comment>
<dbReference type="Pfam" id="PF11793">
    <property type="entry name" value="FANCL_C"/>
    <property type="match status" value="1"/>
</dbReference>
<sequence length="459" mass="51238">MRGAGCTINDMWDVDFDKKVTRTISRPLAAGSLTRFQALVFLGAQLSLGLSILLSLNNYSIILGAASLGLVVTYPLMKRITYWPQAFLGMTFNWGALLGYAAVQGSCDWSVCLPLYVAGINWTLIYDTIYAHQDKDDDVLIGVKSTALLFGDQTKPWLTRFSVVMLSSLVLAGMNSDQTWPYYLGLGSVASHLAWQHPQVAPTCSAELPGKSFSFTWSSQGQPLQQLYHQFQQALSHFEDFWDMLDEIDSNTWVLEPDHPSRSCTSRRITLGNNASIQIDLNPANPRLLPECRFMGADNVIVPLREHLNTNVHAWNPQLTVLTNLENLLGQKFPSPSTTKKEDFSMECGICYAYRLNDLIPDKACDDSRCGQPFHSFCLYEWLRALPSSRQSFNMVFGECPYCSKIKTVDLSNSADCLSKFKSNKWLGLILFTGVVAGTVVKKTTEKEETEVAGNKTKL</sequence>
<dbReference type="Pfam" id="PF01040">
    <property type="entry name" value="UbiA"/>
    <property type="match status" value="1"/>
</dbReference>
<evidence type="ECO:0000313" key="18">
    <source>
        <dbReference type="EMBL" id="PFX19241.1"/>
    </source>
</evidence>
<keyword evidence="19" id="KW-1185">Reference proteome</keyword>
<evidence type="ECO:0000256" key="12">
    <source>
        <dbReference type="ARBA" id="ARBA00050454"/>
    </source>
</evidence>
<dbReference type="CDD" id="cd13959">
    <property type="entry name" value="PT_UbiA_COQ2"/>
    <property type="match status" value="1"/>
</dbReference>
<dbReference type="SMART" id="SM01197">
    <property type="entry name" value="FANCL_C"/>
    <property type="match status" value="1"/>
</dbReference>
<evidence type="ECO:0000256" key="10">
    <source>
        <dbReference type="ARBA" id="ARBA00034524"/>
    </source>
</evidence>
<protein>
    <recommendedName>
        <fullName evidence="10">4-hydroxybenzoate polyprenyltransferase</fullName>
        <ecNumber evidence="10">2.5.1.39</ecNumber>
    </recommendedName>
    <alternativeName>
        <fullName evidence="14">Coenzyme Q biosynthesis protein 2</fullName>
    </alternativeName>
</protein>
<dbReference type="OrthoDB" id="10263265at2759"/>
<dbReference type="GO" id="GO:0008299">
    <property type="term" value="P:isoprenoid biosynthetic process"/>
    <property type="evidence" value="ECO:0007669"/>
    <property type="project" value="UniProtKB-KW"/>
</dbReference>
<dbReference type="STRING" id="50429.A0A2B4RNP6"/>
<keyword evidence="4 18" id="KW-0808">Transferase</keyword>
<keyword evidence="7 15" id="KW-1133">Transmembrane helix</keyword>
<dbReference type="CDD" id="cd23832">
    <property type="entry name" value="DRWD-C_FANCL"/>
    <property type="match status" value="1"/>
</dbReference>
<evidence type="ECO:0000256" key="8">
    <source>
        <dbReference type="ARBA" id="ARBA00023136"/>
    </source>
</evidence>
<evidence type="ECO:0000256" key="4">
    <source>
        <dbReference type="ARBA" id="ARBA00022679"/>
    </source>
</evidence>
<dbReference type="FunFam" id="1.10.357.140:FF:000003">
    <property type="entry name" value="4-hydroxybenzoate polyprenyltransferase, mitochondrial"/>
    <property type="match status" value="1"/>
</dbReference>
<evidence type="ECO:0000259" key="16">
    <source>
        <dbReference type="Pfam" id="PF11793"/>
    </source>
</evidence>
<evidence type="ECO:0000256" key="7">
    <source>
        <dbReference type="ARBA" id="ARBA00022989"/>
    </source>
</evidence>
<feature type="transmembrane region" description="Helical" evidence="15">
    <location>
        <begin position="86"/>
        <end position="103"/>
    </location>
</feature>
<gene>
    <name evidence="18" type="primary">COQ2</name>
    <name evidence="18" type="ORF">AWC38_SpisGene16357</name>
</gene>
<dbReference type="InterPro" id="IPR043003">
    <property type="entry name" value="FANCL_d3_sf"/>
</dbReference>
<comment type="cofactor">
    <cofactor evidence="1">
        <name>Mg(2+)</name>
        <dbReference type="ChEBI" id="CHEBI:18420"/>
    </cofactor>
</comment>
<dbReference type="GO" id="GO:0005743">
    <property type="term" value="C:mitochondrial inner membrane"/>
    <property type="evidence" value="ECO:0007669"/>
    <property type="project" value="TreeGrafter"/>
</dbReference>
<evidence type="ECO:0000256" key="5">
    <source>
        <dbReference type="ARBA" id="ARBA00022688"/>
    </source>
</evidence>
<evidence type="ECO:0000256" key="15">
    <source>
        <dbReference type="SAM" id="Phobius"/>
    </source>
</evidence>
<dbReference type="AlphaFoldDB" id="A0A2B4RNP6"/>
<proteinExistence type="inferred from homology"/>
<dbReference type="InterPro" id="IPR030470">
    <property type="entry name" value="UbiA_prenylTrfase_CS"/>
</dbReference>
<dbReference type="GO" id="GO:0006744">
    <property type="term" value="P:ubiquinone biosynthetic process"/>
    <property type="evidence" value="ECO:0007669"/>
    <property type="project" value="UniProtKB-KW"/>
</dbReference>
<dbReference type="Gene3D" id="1.20.120.1780">
    <property type="entry name" value="UbiA prenyltransferase"/>
    <property type="match status" value="1"/>
</dbReference>
<dbReference type="CDD" id="cd16490">
    <property type="entry name" value="RING-CH-C4HC3_FANCL"/>
    <property type="match status" value="1"/>
</dbReference>
<feature type="transmembrane region" description="Helical" evidence="15">
    <location>
        <begin position="59"/>
        <end position="77"/>
    </location>
</feature>
<dbReference type="Proteomes" id="UP000225706">
    <property type="component" value="Unassembled WGS sequence"/>
</dbReference>
<feature type="domain" description="FANCL C-terminal" evidence="16">
    <location>
        <begin position="344"/>
        <end position="411"/>
    </location>
</feature>
<comment type="subcellular location">
    <subcellularLocation>
        <location evidence="2">Membrane</location>
        <topology evidence="2">Multi-pass membrane protein</topology>
    </subcellularLocation>
</comment>
<evidence type="ECO:0000256" key="1">
    <source>
        <dbReference type="ARBA" id="ARBA00001946"/>
    </source>
</evidence>
<dbReference type="FunFam" id="1.20.120.1780:FF:000001">
    <property type="entry name" value="4-hydroxybenzoate octaprenyltransferase"/>
    <property type="match status" value="1"/>
</dbReference>
<keyword evidence="6 15" id="KW-0812">Transmembrane</keyword>
<dbReference type="InterPro" id="IPR039653">
    <property type="entry name" value="Prenyltransferase"/>
</dbReference>
<dbReference type="Gene3D" id="3.30.40.10">
    <property type="entry name" value="Zinc/RING finger domain, C3HC4 (zinc finger)"/>
    <property type="match status" value="1"/>
</dbReference>